<evidence type="ECO:0000313" key="2">
    <source>
        <dbReference type="Proteomes" id="UP000095282"/>
    </source>
</evidence>
<reference evidence="3" key="1">
    <citation type="submission" date="2016-11" db="UniProtKB">
        <authorList>
            <consortium name="WormBaseParasite"/>
        </authorList>
    </citation>
    <scope>IDENTIFICATION</scope>
</reference>
<organism evidence="2 3">
    <name type="scientific">Caenorhabditis tropicalis</name>
    <dbReference type="NCBI Taxonomy" id="1561998"/>
    <lineage>
        <taxon>Eukaryota</taxon>
        <taxon>Metazoa</taxon>
        <taxon>Ecdysozoa</taxon>
        <taxon>Nematoda</taxon>
        <taxon>Chromadorea</taxon>
        <taxon>Rhabditida</taxon>
        <taxon>Rhabditina</taxon>
        <taxon>Rhabditomorpha</taxon>
        <taxon>Rhabditoidea</taxon>
        <taxon>Rhabditidae</taxon>
        <taxon>Peloderinae</taxon>
        <taxon>Caenorhabditis</taxon>
    </lineage>
</organism>
<dbReference type="Proteomes" id="UP000095282">
    <property type="component" value="Unplaced"/>
</dbReference>
<sequence>MEIYELRVFTMKKKKQQKSTATFGLKAQIGWEEKEENGKNKEKMMMVKGKGAADDQLGGHSRKKKRMEKRRRSIFVPLFMFMNQKQQILRVKSVILIQNRPKTYDEMKK</sequence>
<name>A0A1I7UMU9_9PELO</name>
<evidence type="ECO:0000313" key="3">
    <source>
        <dbReference type="WBParaSite" id="Csp11.Scaffold630.g17557.t2"/>
    </source>
</evidence>
<accession>A0A1I7UMU9</accession>
<dbReference type="WBParaSite" id="Csp11.Scaffold630.g17557.t2">
    <property type="protein sequence ID" value="Csp11.Scaffold630.g17557.t2"/>
    <property type="gene ID" value="Csp11.Scaffold630.g17557"/>
</dbReference>
<feature type="region of interest" description="Disordered" evidence="1">
    <location>
        <begin position="48"/>
        <end position="68"/>
    </location>
</feature>
<protein>
    <submittedName>
        <fullName evidence="3">Uncharacterized protein</fullName>
    </submittedName>
</protein>
<dbReference type="AlphaFoldDB" id="A0A1I7UMU9"/>
<keyword evidence="2" id="KW-1185">Reference proteome</keyword>
<evidence type="ECO:0000256" key="1">
    <source>
        <dbReference type="SAM" id="MobiDB-lite"/>
    </source>
</evidence>
<proteinExistence type="predicted"/>